<reference evidence="1 2" key="2">
    <citation type="submission" date="2016-08" db="EMBL/GenBank/DDBJ databases">
        <title>Pervasive Adenine N6-methylation of Active Genes in Fungi.</title>
        <authorList>
            <consortium name="DOE Joint Genome Institute"/>
            <person name="Mondo S.J."/>
            <person name="Dannebaum R.O."/>
            <person name="Kuo R.C."/>
            <person name="Labutti K."/>
            <person name="Haridas S."/>
            <person name="Kuo A."/>
            <person name="Salamov A."/>
            <person name="Ahrendt S.R."/>
            <person name="Lipzen A."/>
            <person name="Sullivan W."/>
            <person name="Andreopoulos W.B."/>
            <person name="Clum A."/>
            <person name="Lindquist E."/>
            <person name="Daum C."/>
            <person name="Ramamoorthy G.K."/>
            <person name="Gryganskyi A."/>
            <person name="Culley D."/>
            <person name="Magnuson J.K."/>
            <person name="James T.Y."/>
            <person name="O'Malley M.A."/>
            <person name="Stajich J.E."/>
            <person name="Spatafora J.W."/>
            <person name="Visel A."/>
            <person name="Grigoriev I.V."/>
        </authorList>
    </citation>
    <scope>NUCLEOTIDE SEQUENCE [LARGE SCALE GENOMIC DNA]</scope>
    <source>
        <strain evidence="1 2">S4</strain>
    </source>
</reference>
<protein>
    <recommendedName>
        <fullName evidence="3">Serpin domain-containing protein</fullName>
    </recommendedName>
</protein>
<reference evidence="1 2" key="1">
    <citation type="submission" date="2016-08" db="EMBL/GenBank/DDBJ databases">
        <title>A Parts List for Fungal Cellulosomes Revealed by Comparative Genomics.</title>
        <authorList>
            <consortium name="DOE Joint Genome Institute"/>
            <person name="Haitjema C.H."/>
            <person name="Gilmore S.P."/>
            <person name="Henske J.K."/>
            <person name="Solomon K.V."/>
            <person name="De Groot R."/>
            <person name="Kuo A."/>
            <person name="Mondo S.J."/>
            <person name="Salamov A.A."/>
            <person name="Labutti K."/>
            <person name="Zhao Z."/>
            <person name="Chiniquy J."/>
            <person name="Barry K."/>
            <person name="Brewer H.M."/>
            <person name="Purvine S.O."/>
            <person name="Wright A.T."/>
            <person name="Boxma B."/>
            <person name="Van Alen T."/>
            <person name="Hackstein J.H."/>
            <person name="Baker S.E."/>
            <person name="Grigoriev I.V."/>
            <person name="O'Malley M.A."/>
        </authorList>
    </citation>
    <scope>NUCLEOTIDE SEQUENCE [LARGE SCALE GENOMIC DNA]</scope>
    <source>
        <strain evidence="1 2">S4</strain>
    </source>
</reference>
<proteinExistence type="predicted"/>
<organism evidence="1 2">
    <name type="scientific">Anaeromyces robustus</name>
    <dbReference type="NCBI Taxonomy" id="1754192"/>
    <lineage>
        <taxon>Eukaryota</taxon>
        <taxon>Fungi</taxon>
        <taxon>Fungi incertae sedis</taxon>
        <taxon>Chytridiomycota</taxon>
        <taxon>Chytridiomycota incertae sedis</taxon>
        <taxon>Neocallimastigomycetes</taxon>
        <taxon>Neocallimastigales</taxon>
        <taxon>Neocallimastigaceae</taxon>
        <taxon>Anaeromyces</taxon>
    </lineage>
</organism>
<sequence length="60" mass="6926">MLSDDIVQDPSIAMLLVNALAIDMEWEYRFDCKDIHGEIFIRIMNNNSNNNVIGLDSFSY</sequence>
<evidence type="ECO:0008006" key="3">
    <source>
        <dbReference type="Google" id="ProtNLM"/>
    </source>
</evidence>
<accession>A0A1Y1X328</accession>
<comment type="caution">
    <text evidence="1">The sequence shown here is derived from an EMBL/GenBank/DDBJ whole genome shotgun (WGS) entry which is preliminary data.</text>
</comment>
<keyword evidence="2" id="KW-1185">Reference proteome</keyword>
<dbReference type="EMBL" id="MCFG01000157">
    <property type="protein sequence ID" value="ORX80038.1"/>
    <property type="molecule type" value="Genomic_DNA"/>
</dbReference>
<dbReference type="OrthoDB" id="1063785at2759"/>
<dbReference type="Proteomes" id="UP000193944">
    <property type="component" value="Unassembled WGS sequence"/>
</dbReference>
<evidence type="ECO:0000313" key="2">
    <source>
        <dbReference type="Proteomes" id="UP000193944"/>
    </source>
</evidence>
<evidence type="ECO:0000313" key="1">
    <source>
        <dbReference type="EMBL" id="ORX80038.1"/>
    </source>
</evidence>
<name>A0A1Y1X328_9FUNG</name>
<gene>
    <name evidence="1" type="ORF">BCR32DRAFT_280886</name>
</gene>
<dbReference type="AlphaFoldDB" id="A0A1Y1X328"/>